<feature type="compositionally biased region" description="Polar residues" evidence="1">
    <location>
        <begin position="59"/>
        <end position="70"/>
    </location>
</feature>
<gene>
    <name evidence="2" type="ORF">PCOR1329_LOCUS10908</name>
</gene>
<feature type="compositionally biased region" description="Polar residues" evidence="1">
    <location>
        <begin position="15"/>
        <end position="24"/>
    </location>
</feature>
<feature type="compositionally biased region" description="Low complexity" evidence="1">
    <location>
        <begin position="72"/>
        <end position="83"/>
    </location>
</feature>
<dbReference type="Proteomes" id="UP001189429">
    <property type="component" value="Unassembled WGS sequence"/>
</dbReference>
<name>A0ABN9QDH2_9DINO</name>
<sequence>MKTSMWMRCSRSHRQNAANQQPKQASDLLGSKLAMPEKMARAPKRSAEPRLGGEAQVSRHPTSTAQQNLWTAMRAAAARDPAQPLRPPRWRGRLPSAATPPAAAPPSGPPARAPALA</sequence>
<comment type="caution">
    <text evidence="2">The sequence shown here is derived from an EMBL/GenBank/DDBJ whole genome shotgun (WGS) entry which is preliminary data.</text>
</comment>
<evidence type="ECO:0000256" key="1">
    <source>
        <dbReference type="SAM" id="MobiDB-lite"/>
    </source>
</evidence>
<accession>A0ABN9QDH2</accession>
<feature type="compositionally biased region" description="Pro residues" evidence="1">
    <location>
        <begin position="102"/>
        <end position="117"/>
    </location>
</feature>
<reference evidence="2" key="1">
    <citation type="submission" date="2023-10" db="EMBL/GenBank/DDBJ databases">
        <authorList>
            <person name="Chen Y."/>
            <person name="Shah S."/>
            <person name="Dougan E. K."/>
            <person name="Thang M."/>
            <person name="Chan C."/>
        </authorList>
    </citation>
    <scope>NUCLEOTIDE SEQUENCE [LARGE SCALE GENOMIC DNA]</scope>
</reference>
<organism evidence="2 3">
    <name type="scientific">Prorocentrum cordatum</name>
    <dbReference type="NCBI Taxonomy" id="2364126"/>
    <lineage>
        <taxon>Eukaryota</taxon>
        <taxon>Sar</taxon>
        <taxon>Alveolata</taxon>
        <taxon>Dinophyceae</taxon>
        <taxon>Prorocentrales</taxon>
        <taxon>Prorocentraceae</taxon>
        <taxon>Prorocentrum</taxon>
    </lineage>
</organism>
<evidence type="ECO:0000313" key="3">
    <source>
        <dbReference type="Proteomes" id="UP001189429"/>
    </source>
</evidence>
<keyword evidence="3" id="KW-1185">Reference proteome</keyword>
<proteinExistence type="predicted"/>
<feature type="region of interest" description="Disordered" evidence="1">
    <location>
        <begin position="1"/>
        <end position="117"/>
    </location>
</feature>
<evidence type="ECO:0000313" key="2">
    <source>
        <dbReference type="EMBL" id="CAK0803952.1"/>
    </source>
</evidence>
<dbReference type="EMBL" id="CAUYUJ010003113">
    <property type="protein sequence ID" value="CAK0803952.1"/>
    <property type="molecule type" value="Genomic_DNA"/>
</dbReference>
<protein>
    <submittedName>
        <fullName evidence="2">Uncharacterized protein</fullName>
    </submittedName>
</protein>